<dbReference type="CDD" id="cd20405">
    <property type="entry name" value="Tudor_Agenet_AtDUF_rpt1_3"/>
    <property type="match status" value="1"/>
</dbReference>
<dbReference type="Proteomes" id="UP001454036">
    <property type="component" value="Unassembled WGS sequence"/>
</dbReference>
<accession>A0AAV3R9Z3</accession>
<dbReference type="InterPro" id="IPR014002">
    <property type="entry name" value="Agenet_dom_plant"/>
</dbReference>
<protein>
    <recommendedName>
        <fullName evidence="1">Agenet domain-containing protein</fullName>
    </recommendedName>
</protein>
<reference evidence="2 3" key="1">
    <citation type="submission" date="2024-01" db="EMBL/GenBank/DDBJ databases">
        <title>The complete chloroplast genome sequence of Lithospermum erythrorhizon: insights into the phylogenetic relationship among Boraginaceae species and the maternal lineages of purple gromwells.</title>
        <authorList>
            <person name="Okada T."/>
            <person name="Watanabe K."/>
        </authorList>
    </citation>
    <scope>NUCLEOTIDE SEQUENCE [LARGE SCALE GENOMIC DNA]</scope>
</reference>
<dbReference type="PANTHER" id="PTHR31917:SF153">
    <property type="entry name" value="DUF724 DOMAIN-CONTAINING PROTEIN 3-RELATED"/>
    <property type="match status" value="1"/>
</dbReference>
<dbReference type="Pfam" id="PF05641">
    <property type="entry name" value="Agenet"/>
    <property type="match status" value="1"/>
</dbReference>
<evidence type="ECO:0000313" key="3">
    <source>
        <dbReference type="Proteomes" id="UP001454036"/>
    </source>
</evidence>
<gene>
    <name evidence="2" type="ORF">LIER_25837</name>
</gene>
<dbReference type="PANTHER" id="PTHR31917">
    <property type="entry name" value="AGENET DOMAIN-CONTAINING PROTEIN-RELATED"/>
    <property type="match status" value="1"/>
</dbReference>
<name>A0AAV3R9Z3_LITER</name>
<dbReference type="AlphaFoldDB" id="A0AAV3R9Z3"/>
<organism evidence="2 3">
    <name type="scientific">Lithospermum erythrorhizon</name>
    <name type="common">Purple gromwell</name>
    <name type="synonym">Lithospermum officinale var. erythrorhizon</name>
    <dbReference type="NCBI Taxonomy" id="34254"/>
    <lineage>
        <taxon>Eukaryota</taxon>
        <taxon>Viridiplantae</taxon>
        <taxon>Streptophyta</taxon>
        <taxon>Embryophyta</taxon>
        <taxon>Tracheophyta</taxon>
        <taxon>Spermatophyta</taxon>
        <taxon>Magnoliopsida</taxon>
        <taxon>eudicotyledons</taxon>
        <taxon>Gunneridae</taxon>
        <taxon>Pentapetalae</taxon>
        <taxon>asterids</taxon>
        <taxon>lamiids</taxon>
        <taxon>Boraginales</taxon>
        <taxon>Boraginaceae</taxon>
        <taxon>Boraginoideae</taxon>
        <taxon>Lithospermeae</taxon>
        <taxon>Lithospermum</taxon>
    </lineage>
</organism>
<dbReference type="EMBL" id="BAABME010007875">
    <property type="protein sequence ID" value="GAA0171905.1"/>
    <property type="molecule type" value="Genomic_DNA"/>
</dbReference>
<keyword evidence="3" id="KW-1185">Reference proteome</keyword>
<evidence type="ECO:0000313" key="2">
    <source>
        <dbReference type="EMBL" id="GAA0171905.1"/>
    </source>
</evidence>
<proteinExistence type="predicted"/>
<dbReference type="SMART" id="SM00743">
    <property type="entry name" value="Agenet"/>
    <property type="match status" value="2"/>
</dbReference>
<comment type="caution">
    <text evidence="2">The sequence shown here is derived from an EMBL/GenBank/DDBJ whole genome shotgun (WGS) entry which is preliminary data.</text>
</comment>
<sequence length="165" mass="19004">MSNFQNSSQMDVQFPEFLTKGSLVEVSTAEEGFGCVWFEATVVSPCPSSKKKKTHKGKIHVEYKTLCCDDNLSVPLREHVNVNNVRPLPPFSDKNTRLFELYDVVDAFYLDGWWTGVITRVFEGLRFLVTFQNPPDELQFGVADLRLHMDWVNDSWVQPPKQLEM</sequence>
<evidence type="ECO:0000259" key="1">
    <source>
        <dbReference type="SMART" id="SM00743"/>
    </source>
</evidence>
<feature type="domain" description="Agenet" evidence="1">
    <location>
        <begin position="97"/>
        <end position="153"/>
    </location>
</feature>
<dbReference type="CDD" id="cd20406">
    <property type="entry name" value="Tudor_Agenet_AtDUF_rpt2_4"/>
    <property type="match status" value="1"/>
</dbReference>
<feature type="domain" description="Agenet" evidence="1">
    <location>
        <begin position="16"/>
        <end position="93"/>
    </location>
</feature>
<dbReference type="InterPro" id="IPR008395">
    <property type="entry name" value="Agenet-like_dom"/>
</dbReference>